<dbReference type="AlphaFoldDB" id="A0A9P4QT37"/>
<name>A0A9P4QT37_9PLEO</name>
<feature type="region of interest" description="Disordered" evidence="1">
    <location>
        <begin position="334"/>
        <end position="366"/>
    </location>
</feature>
<proteinExistence type="predicted"/>
<evidence type="ECO:0000313" key="3">
    <source>
        <dbReference type="EMBL" id="KAF2730594.1"/>
    </source>
</evidence>
<organism evidence="3 4">
    <name type="scientific">Polyplosphaeria fusca</name>
    <dbReference type="NCBI Taxonomy" id="682080"/>
    <lineage>
        <taxon>Eukaryota</taxon>
        <taxon>Fungi</taxon>
        <taxon>Dikarya</taxon>
        <taxon>Ascomycota</taxon>
        <taxon>Pezizomycotina</taxon>
        <taxon>Dothideomycetes</taxon>
        <taxon>Pleosporomycetidae</taxon>
        <taxon>Pleosporales</taxon>
        <taxon>Tetraplosphaeriaceae</taxon>
        <taxon>Polyplosphaeria</taxon>
    </lineage>
</organism>
<evidence type="ECO:0000256" key="2">
    <source>
        <dbReference type="SAM" id="SignalP"/>
    </source>
</evidence>
<feature type="compositionally biased region" description="Basic and acidic residues" evidence="1">
    <location>
        <begin position="334"/>
        <end position="352"/>
    </location>
</feature>
<sequence length="366" mass="40724">MARSIILTLLFSPATIFSAEILATDVNIGFQLNYGYGTAAVLHSNGTLLATTRANSTQSFRETFKKLSLSKNQHLAPPYDLPYERYADAARQRARASRKAAGLPASDDVEALSSLITELCRATERELGGDFNMTQAAAAVPRLPALYDEDLYDAFEYSGVEYLQIMNETQHKTYLTYESSAALVELDLAVQRSPFEEVGCDEEISVENIGEDVYYLVDFTRDSLAAYYTRARSAYVVMESANISFELGLSKSAETDSAFYWESVRAAMLDPLVYHISSKPGTIILTGDCATDAEFRKVLDSVVAQWWREEVQPEIIDEDAMFVQAKGVAEFVRRQNNGEREKPERPNLEGKAFDVQGQQRLGGISP</sequence>
<accession>A0A9P4QT37</accession>
<gene>
    <name evidence="3" type="ORF">EJ04DRAFT_515173</name>
</gene>
<feature type="chain" id="PRO_5040331708" evidence="2">
    <location>
        <begin position="19"/>
        <end position="366"/>
    </location>
</feature>
<dbReference type="OrthoDB" id="3643156at2759"/>
<evidence type="ECO:0000256" key="1">
    <source>
        <dbReference type="SAM" id="MobiDB-lite"/>
    </source>
</evidence>
<keyword evidence="4" id="KW-1185">Reference proteome</keyword>
<dbReference type="EMBL" id="ML996214">
    <property type="protein sequence ID" value="KAF2730594.1"/>
    <property type="molecule type" value="Genomic_DNA"/>
</dbReference>
<reference evidence="3" key="1">
    <citation type="journal article" date="2020" name="Stud. Mycol.">
        <title>101 Dothideomycetes genomes: a test case for predicting lifestyles and emergence of pathogens.</title>
        <authorList>
            <person name="Haridas S."/>
            <person name="Albert R."/>
            <person name="Binder M."/>
            <person name="Bloem J."/>
            <person name="Labutti K."/>
            <person name="Salamov A."/>
            <person name="Andreopoulos B."/>
            <person name="Baker S."/>
            <person name="Barry K."/>
            <person name="Bills G."/>
            <person name="Bluhm B."/>
            <person name="Cannon C."/>
            <person name="Castanera R."/>
            <person name="Culley D."/>
            <person name="Daum C."/>
            <person name="Ezra D."/>
            <person name="Gonzalez J."/>
            <person name="Henrissat B."/>
            <person name="Kuo A."/>
            <person name="Liang C."/>
            <person name="Lipzen A."/>
            <person name="Lutzoni F."/>
            <person name="Magnuson J."/>
            <person name="Mondo S."/>
            <person name="Nolan M."/>
            <person name="Ohm R."/>
            <person name="Pangilinan J."/>
            <person name="Park H.-J."/>
            <person name="Ramirez L."/>
            <person name="Alfaro M."/>
            <person name="Sun H."/>
            <person name="Tritt A."/>
            <person name="Yoshinaga Y."/>
            <person name="Zwiers L.-H."/>
            <person name="Turgeon B."/>
            <person name="Goodwin S."/>
            <person name="Spatafora J."/>
            <person name="Crous P."/>
            <person name="Grigoriev I."/>
        </authorList>
    </citation>
    <scope>NUCLEOTIDE SEQUENCE</scope>
    <source>
        <strain evidence="3">CBS 125425</strain>
    </source>
</reference>
<dbReference type="Proteomes" id="UP000799444">
    <property type="component" value="Unassembled WGS sequence"/>
</dbReference>
<comment type="caution">
    <text evidence="3">The sequence shown here is derived from an EMBL/GenBank/DDBJ whole genome shotgun (WGS) entry which is preliminary data.</text>
</comment>
<protein>
    <submittedName>
        <fullName evidence="3">Uncharacterized protein</fullName>
    </submittedName>
</protein>
<keyword evidence="2" id="KW-0732">Signal</keyword>
<feature type="signal peptide" evidence="2">
    <location>
        <begin position="1"/>
        <end position="18"/>
    </location>
</feature>
<evidence type="ECO:0000313" key="4">
    <source>
        <dbReference type="Proteomes" id="UP000799444"/>
    </source>
</evidence>